<dbReference type="GeneID" id="106166556"/>
<comment type="function">
    <text evidence="2">Conjugation of reduced glutathione to a wide number of exogenous and endogenous hydrophobic electrophiles.</text>
</comment>
<protein>
    <recommendedName>
        <fullName evidence="5">glutathione transferase</fullName>
        <ecNumber evidence="5">2.5.1.18</ecNumber>
    </recommendedName>
    <alternativeName>
        <fullName evidence="8">GST class-mu</fullName>
    </alternativeName>
</protein>
<dbReference type="Gene3D" id="1.20.1050.10">
    <property type="match status" value="1"/>
</dbReference>
<dbReference type="SUPFAM" id="SSF52833">
    <property type="entry name" value="Thioredoxin-like"/>
    <property type="match status" value="1"/>
</dbReference>
<dbReference type="PANTHER" id="PTHR11571">
    <property type="entry name" value="GLUTATHIONE S-TRANSFERASE"/>
    <property type="match status" value="1"/>
</dbReference>
<comment type="catalytic activity">
    <reaction evidence="7">
        <text>RX + glutathione = an S-substituted glutathione + a halide anion + H(+)</text>
        <dbReference type="Rhea" id="RHEA:16437"/>
        <dbReference type="ChEBI" id="CHEBI:15378"/>
        <dbReference type="ChEBI" id="CHEBI:16042"/>
        <dbReference type="ChEBI" id="CHEBI:17792"/>
        <dbReference type="ChEBI" id="CHEBI:57925"/>
        <dbReference type="ChEBI" id="CHEBI:90779"/>
        <dbReference type="EC" id="2.5.1.18"/>
    </reaction>
</comment>
<dbReference type="Pfam" id="PF02798">
    <property type="entry name" value="GST_N"/>
    <property type="match status" value="1"/>
</dbReference>
<dbReference type="GO" id="GO:0006749">
    <property type="term" value="P:glutathione metabolic process"/>
    <property type="evidence" value="ECO:0007669"/>
    <property type="project" value="TreeGrafter"/>
</dbReference>
<dbReference type="Gene3D" id="3.40.30.10">
    <property type="entry name" value="Glutaredoxin"/>
    <property type="match status" value="1"/>
</dbReference>
<dbReference type="InterPro" id="IPR040079">
    <property type="entry name" value="Glutathione_S-Trfase"/>
</dbReference>
<dbReference type="PROSITE" id="PS50404">
    <property type="entry name" value="GST_NTER"/>
    <property type="match status" value="1"/>
</dbReference>
<dbReference type="InterPro" id="IPR004046">
    <property type="entry name" value="GST_C"/>
</dbReference>
<dbReference type="GO" id="GO:0042802">
    <property type="term" value="F:identical protein binding"/>
    <property type="evidence" value="ECO:0007669"/>
    <property type="project" value="UniProtKB-ARBA"/>
</dbReference>
<dbReference type="KEGG" id="lak:106166556"/>
<dbReference type="InterPro" id="IPR003081">
    <property type="entry name" value="GST_mu"/>
</dbReference>
<dbReference type="Pfam" id="PF14497">
    <property type="entry name" value="GST_C_3"/>
    <property type="match status" value="1"/>
</dbReference>
<evidence type="ECO:0000313" key="13">
    <source>
        <dbReference type="RefSeq" id="XP_013400619.1"/>
    </source>
</evidence>
<evidence type="ECO:0000256" key="6">
    <source>
        <dbReference type="ARBA" id="ARBA00022679"/>
    </source>
</evidence>
<dbReference type="PROSITE" id="PS50405">
    <property type="entry name" value="GST_CTER"/>
    <property type="match status" value="1"/>
</dbReference>
<comment type="subunit">
    <text evidence="4">Homodimer.</text>
</comment>
<evidence type="ECO:0000256" key="2">
    <source>
        <dbReference type="ARBA" id="ARBA00003701"/>
    </source>
</evidence>
<dbReference type="SFLD" id="SFLDG01205">
    <property type="entry name" value="AMPS.1"/>
    <property type="match status" value="1"/>
</dbReference>
<dbReference type="SFLD" id="SFLDS00019">
    <property type="entry name" value="Glutathione_Transferase_(cytos"/>
    <property type="match status" value="1"/>
</dbReference>
<proteinExistence type="inferred from homology"/>
<evidence type="ECO:0000313" key="12">
    <source>
        <dbReference type="RefSeq" id="XP_013400618.1"/>
    </source>
</evidence>
<accession>A0A1S3IRC0</accession>
<evidence type="ECO:0000256" key="1">
    <source>
        <dbReference type="ARBA" id="ARBA00002446"/>
    </source>
</evidence>
<dbReference type="RefSeq" id="XP_013400618.1">
    <property type="nucleotide sequence ID" value="XM_013545164.2"/>
</dbReference>
<sequence>MPIVLGYWSIRGLAQPIRLLLNYVGEEFEDRKYECGPAPDFNREAWTSVKHTLGLPYPNLPYLIDGDRKVVQSNAILRYIGRKHNLCGTTEEERIRADIMENQSMDFRNGFVRLCYGKFDEAVKEAYLSALPGTLKQFEEFLGDNQWFAGANLTFADFPMYELLDQHRLFAPGCLDAYPKLTAFMKRFEAQEPVAKCISSEEFKKLPVNNKMARWGGTASA</sequence>
<name>A0A1S3IRC0_LINAN</name>
<reference evidence="12 13" key="1">
    <citation type="submission" date="2025-04" db="UniProtKB">
        <authorList>
            <consortium name="RefSeq"/>
        </authorList>
    </citation>
    <scope>IDENTIFICATION</scope>
    <source>
        <tissue evidence="12 13">Gonads</tissue>
    </source>
</reference>
<dbReference type="SUPFAM" id="SSF47616">
    <property type="entry name" value="GST C-terminal domain-like"/>
    <property type="match status" value="1"/>
</dbReference>
<dbReference type="GO" id="GO:0004364">
    <property type="term" value="F:glutathione transferase activity"/>
    <property type="evidence" value="ECO:0007669"/>
    <property type="project" value="UniProtKB-EC"/>
</dbReference>
<evidence type="ECO:0000256" key="4">
    <source>
        <dbReference type="ARBA" id="ARBA00011738"/>
    </source>
</evidence>
<dbReference type="Proteomes" id="UP000085678">
    <property type="component" value="Unplaced"/>
</dbReference>
<dbReference type="OrthoDB" id="4951845at2759"/>
<dbReference type="InterPro" id="IPR004045">
    <property type="entry name" value="Glutathione_S-Trfase_N"/>
</dbReference>
<dbReference type="InterPro" id="IPR036282">
    <property type="entry name" value="Glutathione-S-Trfase_C_sf"/>
</dbReference>
<comment type="similarity">
    <text evidence="3">Belongs to the GST superfamily. Mu family.</text>
</comment>
<feature type="domain" description="GST N-terminal" evidence="9">
    <location>
        <begin position="1"/>
        <end position="88"/>
    </location>
</feature>
<dbReference type="InterPro" id="IPR010987">
    <property type="entry name" value="Glutathione-S-Trfase_C-like"/>
</dbReference>
<dbReference type="RefSeq" id="XP_013400619.1">
    <property type="nucleotide sequence ID" value="XM_013545165.1"/>
</dbReference>
<evidence type="ECO:0000259" key="10">
    <source>
        <dbReference type="PROSITE" id="PS50405"/>
    </source>
</evidence>
<evidence type="ECO:0000313" key="11">
    <source>
        <dbReference type="Proteomes" id="UP000085678"/>
    </source>
</evidence>
<evidence type="ECO:0000256" key="8">
    <source>
        <dbReference type="ARBA" id="ARBA00081375"/>
    </source>
</evidence>
<comment type="function">
    <text evidence="1">GST isoenzymes appear to play a central role in the parasite detoxification system. Other functions are also suspected including a role in increasing the solubility of haematin in the parasite gut.</text>
</comment>
<keyword evidence="6" id="KW-0808">Transferase</keyword>
<evidence type="ECO:0000256" key="7">
    <source>
        <dbReference type="ARBA" id="ARBA00047960"/>
    </source>
</evidence>
<dbReference type="CDD" id="cd03075">
    <property type="entry name" value="GST_N_Mu"/>
    <property type="match status" value="1"/>
</dbReference>
<evidence type="ECO:0000256" key="3">
    <source>
        <dbReference type="ARBA" id="ARBA00005861"/>
    </source>
</evidence>
<dbReference type="STRING" id="7574.A0A1S3IRC0"/>
<dbReference type="AlphaFoldDB" id="A0A1S3IRC0"/>
<dbReference type="InterPro" id="IPR050213">
    <property type="entry name" value="GST_superfamily"/>
</dbReference>
<feature type="domain" description="GST C-terminal" evidence="10">
    <location>
        <begin position="90"/>
        <end position="208"/>
    </location>
</feature>
<organism evidence="11 12">
    <name type="scientific">Lingula anatina</name>
    <name type="common">Brachiopod</name>
    <name type="synonym">Lingula unguis</name>
    <dbReference type="NCBI Taxonomy" id="7574"/>
    <lineage>
        <taxon>Eukaryota</taxon>
        <taxon>Metazoa</taxon>
        <taxon>Spiralia</taxon>
        <taxon>Lophotrochozoa</taxon>
        <taxon>Brachiopoda</taxon>
        <taxon>Linguliformea</taxon>
        <taxon>Lingulata</taxon>
        <taxon>Lingulida</taxon>
        <taxon>Linguloidea</taxon>
        <taxon>Lingulidae</taxon>
        <taxon>Lingula</taxon>
    </lineage>
</organism>
<dbReference type="EC" id="2.5.1.18" evidence="5"/>
<evidence type="ECO:0000256" key="5">
    <source>
        <dbReference type="ARBA" id="ARBA00012452"/>
    </source>
</evidence>
<keyword evidence="11" id="KW-1185">Reference proteome</keyword>
<dbReference type="SFLD" id="SFLDG00363">
    <property type="entry name" value="AMPS_(cytGST):_Alpha-__Mu-__Pi"/>
    <property type="match status" value="1"/>
</dbReference>
<dbReference type="PANTHER" id="PTHR11571:SF222">
    <property type="entry name" value="GLUTATHIONE TRANSFERASE"/>
    <property type="match status" value="1"/>
</dbReference>
<dbReference type="FunFam" id="3.40.30.10:FF:000019">
    <property type="entry name" value="Glutathione S-transferase Mu"/>
    <property type="match status" value="1"/>
</dbReference>
<evidence type="ECO:0000259" key="9">
    <source>
        <dbReference type="PROSITE" id="PS50404"/>
    </source>
</evidence>
<dbReference type="PRINTS" id="PR01267">
    <property type="entry name" value="GSTRNSFRASEM"/>
</dbReference>
<dbReference type="InterPro" id="IPR036249">
    <property type="entry name" value="Thioredoxin-like_sf"/>
</dbReference>
<gene>
    <name evidence="12 13" type="primary">LOC106166556</name>
</gene>
<dbReference type="FunFam" id="1.20.1050.10:FF:000003">
    <property type="entry name" value="Glutathione S-transferase 2"/>
    <property type="match status" value="1"/>
</dbReference>